<dbReference type="AlphaFoldDB" id="A0A328A9N4"/>
<comment type="caution">
    <text evidence="4">The sequence shown here is derived from an EMBL/GenBank/DDBJ whole genome shotgun (WGS) entry which is preliminary data.</text>
</comment>
<dbReference type="Gene3D" id="3.90.1300.10">
    <property type="entry name" value="Amidase signature (AS) domain"/>
    <property type="match status" value="1"/>
</dbReference>
<evidence type="ECO:0000256" key="2">
    <source>
        <dbReference type="SAM" id="MobiDB-lite"/>
    </source>
</evidence>
<dbReference type="EMBL" id="QFYR01000004">
    <property type="protein sequence ID" value="RAK51372.1"/>
    <property type="molecule type" value="Genomic_DNA"/>
</dbReference>
<dbReference type="Proteomes" id="UP000249725">
    <property type="component" value="Unassembled WGS sequence"/>
</dbReference>
<feature type="region of interest" description="Disordered" evidence="2">
    <location>
        <begin position="1"/>
        <end position="40"/>
    </location>
</feature>
<feature type="compositionally biased region" description="Basic and acidic residues" evidence="2">
    <location>
        <begin position="7"/>
        <end position="26"/>
    </location>
</feature>
<organism evidence="4 5">
    <name type="scientific">Phenylobacterium deserti</name>
    <dbReference type="NCBI Taxonomy" id="1914756"/>
    <lineage>
        <taxon>Bacteria</taxon>
        <taxon>Pseudomonadati</taxon>
        <taxon>Pseudomonadota</taxon>
        <taxon>Alphaproteobacteria</taxon>
        <taxon>Caulobacterales</taxon>
        <taxon>Caulobacteraceae</taxon>
        <taxon>Phenylobacterium</taxon>
    </lineage>
</organism>
<evidence type="ECO:0000259" key="3">
    <source>
        <dbReference type="Pfam" id="PF01425"/>
    </source>
</evidence>
<sequence length="521" mass="54010">MGGRAAAHRDGARPRAVRDQHGRRPPGEFGAVRPAPADGPVLGLRGPVRWTEPGVKLDQAIEIGRLDAHDQAALVRRGELSGAELVETAIQRIEALDGALASVSWRAFDQARARAAALPKDAPMAGVPWLVKDSLDYPEQPSRAGSRSRDLRPATGAYPFAQTWDAAGLVAVGKSAMPEFGLLPTTEPLSAAATRNPWSLGYSPGGSSGGAGAALAAGLVPLAHGSDGAGSIRIPASCCGVVGLKPGRGATVRARARSLVEDLLVGDSLMSRSVRDVSWAFAASHVDPAHLAPPPGRRLRIALSVEGLHPGPVHPEARAAAEAAAELCASLGHEVEAAAPVFDRPAALEAMHVLWALDAAEAAAAVRASGQDPSAVLEPWTCALEARAEHVSPLQLEAALRVAAELPHPLAAFHARYDVMLTPTLTAPPPRLGEITGAKPADELFERMFGWLSFTILQNLAGTPAISLPLAWSPQGLPVGVMFAAARGGELLLLDLARELEAAAPWAGRWPQGASHAAAAG</sequence>
<dbReference type="Pfam" id="PF01425">
    <property type="entry name" value="Amidase"/>
    <property type="match status" value="1"/>
</dbReference>
<proteinExistence type="inferred from homology"/>
<evidence type="ECO:0000313" key="4">
    <source>
        <dbReference type="EMBL" id="RAK51372.1"/>
    </source>
</evidence>
<reference evidence="5" key="1">
    <citation type="submission" date="2018-05" db="EMBL/GenBank/DDBJ databases">
        <authorList>
            <person name="Li X."/>
        </authorList>
    </citation>
    <scope>NUCLEOTIDE SEQUENCE [LARGE SCALE GENOMIC DNA]</scope>
    <source>
        <strain evidence="5">YIM 73061</strain>
    </source>
</reference>
<gene>
    <name evidence="4" type="ORF">DJ018_15645</name>
</gene>
<dbReference type="OrthoDB" id="9777859at2"/>
<dbReference type="InterPro" id="IPR036928">
    <property type="entry name" value="AS_sf"/>
</dbReference>
<evidence type="ECO:0000313" key="5">
    <source>
        <dbReference type="Proteomes" id="UP000249725"/>
    </source>
</evidence>
<comment type="similarity">
    <text evidence="1">Belongs to the amidase family.</text>
</comment>
<dbReference type="PANTHER" id="PTHR11895">
    <property type="entry name" value="TRANSAMIDASE"/>
    <property type="match status" value="1"/>
</dbReference>
<dbReference type="PROSITE" id="PS00571">
    <property type="entry name" value="AMIDASES"/>
    <property type="match status" value="1"/>
</dbReference>
<name>A0A328A9N4_9CAUL</name>
<dbReference type="InterPro" id="IPR020556">
    <property type="entry name" value="Amidase_CS"/>
</dbReference>
<dbReference type="InterPro" id="IPR023631">
    <property type="entry name" value="Amidase_dom"/>
</dbReference>
<dbReference type="GO" id="GO:0003824">
    <property type="term" value="F:catalytic activity"/>
    <property type="evidence" value="ECO:0007669"/>
    <property type="project" value="InterPro"/>
</dbReference>
<protein>
    <recommendedName>
        <fullName evidence="3">Amidase domain-containing protein</fullName>
    </recommendedName>
</protein>
<dbReference type="PANTHER" id="PTHR11895:SF7">
    <property type="entry name" value="GLUTAMYL-TRNA(GLN) AMIDOTRANSFERASE SUBUNIT A, MITOCHONDRIAL"/>
    <property type="match status" value="1"/>
</dbReference>
<dbReference type="InterPro" id="IPR000120">
    <property type="entry name" value="Amidase"/>
</dbReference>
<feature type="domain" description="Amidase" evidence="3">
    <location>
        <begin position="84"/>
        <end position="494"/>
    </location>
</feature>
<dbReference type="SUPFAM" id="SSF75304">
    <property type="entry name" value="Amidase signature (AS) enzymes"/>
    <property type="match status" value="1"/>
</dbReference>
<accession>A0A328A9N4</accession>
<evidence type="ECO:0000256" key="1">
    <source>
        <dbReference type="ARBA" id="ARBA00009199"/>
    </source>
</evidence>
<keyword evidence="5" id="KW-1185">Reference proteome</keyword>